<dbReference type="InterPro" id="IPR036412">
    <property type="entry name" value="HAD-like_sf"/>
</dbReference>
<comment type="similarity">
    <text evidence="7">Belongs to the gmhB family.</text>
</comment>
<evidence type="ECO:0000256" key="7">
    <source>
        <dbReference type="PIRNR" id="PIRNR004682"/>
    </source>
</evidence>
<dbReference type="Proteomes" id="UP001218231">
    <property type="component" value="Chromosome"/>
</dbReference>
<dbReference type="PANTHER" id="PTHR42891">
    <property type="entry name" value="D-GLYCERO-BETA-D-MANNO-HEPTOSE-1,7-BISPHOSPHATE 7-PHOSPHATASE"/>
    <property type="match status" value="1"/>
</dbReference>
<evidence type="ECO:0000256" key="5">
    <source>
        <dbReference type="ARBA" id="ARBA00023277"/>
    </source>
</evidence>
<dbReference type="PANTHER" id="PTHR42891:SF1">
    <property type="entry name" value="D-GLYCERO-BETA-D-MANNO-HEPTOSE-1,7-BISPHOSPHATE 7-PHOSPHATASE"/>
    <property type="match status" value="1"/>
</dbReference>
<dbReference type="InterPro" id="IPR006543">
    <property type="entry name" value="Histidinol-phos"/>
</dbReference>
<dbReference type="SUPFAM" id="SSF56784">
    <property type="entry name" value="HAD-like"/>
    <property type="match status" value="1"/>
</dbReference>
<dbReference type="InterPro" id="IPR006549">
    <property type="entry name" value="HAD-SF_hydro_IIIA"/>
</dbReference>
<dbReference type="GO" id="GO:0016787">
    <property type="term" value="F:hydrolase activity"/>
    <property type="evidence" value="ECO:0007669"/>
    <property type="project" value="UniProtKB-KW"/>
</dbReference>
<dbReference type="PIRSF" id="PIRSF004682">
    <property type="entry name" value="GmhB"/>
    <property type="match status" value="1"/>
</dbReference>
<dbReference type="NCBIfam" id="TIGR00213">
    <property type="entry name" value="GmhB_yaeD"/>
    <property type="match status" value="1"/>
</dbReference>
<dbReference type="NCBIfam" id="TIGR01662">
    <property type="entry name" value="HAD-SF-IIIA"/>
    <property type="match status" value="1"/>
</dbReference>
<sequence length="169" mass="19016">MRPIAFFDRDGVLNRDTGYAHKIEALQWVEGVFETMARLKESGYRVVVVTNQSGVARGFYTEADVLALHEWMAARIALHGGTVDAFYYCPYHPEAVDPAYRQDHPDRKPRPGMLLKALARFPTDISRSFMIGDQATDMQAAQAAQIQGHLFRGGRLDDFVNEVLSQRVG</sequence>
<keyword evidence="3" id="KW-0479">Metal-binding</keyword>
<keyword evidence="4 7" id="KW-0378">Hydrolase</keyword>
<dbReference type="Gene3D" id="3.40.50.1000">
    <property type="entry name" value="HAD superfamily/HAD-like"/>
    <property type="match status" value="1"/>
</dbReference>
<name>A0ABY7TXU5_9SPHN</name>
<evidence type="ECO:0000256" key="4">
    <source>
        <dbReference type="ARBA" id="ARBA00022801"/>
    </source>
</evidence>
<dbReference type="EC" id="3.1.3.-" evidence="7"/>
<evidence type="ECO:0000313" key="9">
    <source>
        <dbReference type="Proteomes" id="UP001218231"/>
    </source>
</evidence>
<evidence type="ECO:0000256" key="1">
    <source>
        <dbReference type="ARBA" id="ARBA00004496"/>
    </source>
</evidence>
<dbReference type="InterPro" id="IPR004446">
    <property type="entry name" value="Heptose_bisP_phosphatase"/>
</dbReference>
<evidence type="ECO:0000313" key="8">
    <source>
        <dbReference type="EMBL" id="WCT77366.1"/>
    </source>
</evidence>
<dbReference type="EMBL" id="CP117417">
    <property type="protein sequence ID" value="WCT77366.1"/>
    <property type="molecule type" value="Genomic_DNA"/>
</dbReference>
<protein>
    <recommendedName>
        <fullName evidence="6 7">D,D-heptose 1,7-bisphosphate phosphatase</fullName>
        <ecNumber evidence="7">3.1.3.-</ecNumber>
    </recommendedName>
</protein>
<dbReference type="NCBIfam" id="TIGR01656">
    <property type="entry name" value="Histidinol-ppas"/>
    <property type="match status" value="1"/>
</dbReference>
<proteinExistence type="inferred from homology"/>
<evidence type="ECO:0000256" key="2">
    <source>
        <dbReference type="ARBA" id="ARBA00022490"/>
    </source>
</evidence>
<keyword evidence="2 7" id="KW-0963">Cytoplasm</keyword>
<dbReference type="InterPro" id="IPR023214">
    <property type="entry name" value="HAD_sf"/>
</dbReference>
<evidence type="ECO:0000256" key="6">
    <source>
        <dbReference type="ARBA" id="ARBA00031828"/>
    </source>
</evidence>
<dbReference type="Pfam" id="PF13242">
    <property type="entry name" value="Hydrolase_like"/>
    <property type="match status" value="1"/>
</dbReference>
<keyword evidence="5 7" id="KW-0119">Carbohydrate metabolism</keyword>
<dbReference type="CDD" id="cd07503">
    <property type="entry name" value="HAD_HisB-N"/>
    <property type="match status" value="1"/>
</dbReference>
<gene>
    <name evidence="8" type="ORF">PQ457_15840</name>
</gene>
<comment type="subcellular location">
    <subcellularLocation>
        <location evidence="1 7">Cytoplasm</location>
    </subcellularLocation>
</comment>
<reference evidence="8 9" key="1">
    <citation type="submission" date="2023-02" db="EMBL/GenBank/DDBJ databases">
        <title>Genome sequence of Novosphingobium humi KACC 19094.</title>
        <authorList>
            <person name="Kim S."/>
            <person name="Heo J."/>
            <person name="Kwon S.-W."/>
        </authorList>
    </citation>
    <scope>NUCLEOTIDE SEQUENCE [LARGE SCALE GENOMIC DNA]</scope>
    <source>
        <strain evidence="8 9">KACC 19094</strain>
    </source>
</reference>
<evidence type="ECO:0000256" key="3">
    <source>
        <dbReference type="ARBA" id="ARBA00022723"/>
    </source>
</evidence>
<keyword evidence="9" id="KW-1185">Reference proteome</keyword>
<organism evidence="8 9">
    <name type="scientific">Novosphingobium humi</name>
    <dbReference type="NCBI Taxonomy" id="2282397"/>
    <lineage>
        <taxon>Bacteria</taxon>
        <taxon>Pseudomonadati</taxon>
        <taxon>Pseudomonadota</taxon>
        <taxon>Alphaproteobacteria</taxon>
        <taxon>Sphingomonadales</taxon>
        <taxon>Sphingomonadaceae</taxon>
        <taxon>Novosphingobium</taxon>
    </lineage>
</organism>
<accession>A0ABY7TXU5</accession>
<dbReference type="RefSeq" id="WP_273617743.1">
    <property type="nucleotide sequence ID" value="NZ_CP117417.1"/>
</dbReference>